<sequence>MDTENKKELNFIHVWFKTKKNAQAHHTSNYKDSNNEKETIDVLRRGQAFTLFLKTNRHLQNQDHVRLQFLSGLDYSYMVVELSLVPSSSSQGWHLKRIKQSDAKREVKIIITSPPDAMVGKYKLCMKRDGSRSIMSKEFFIIFNPWCAEDTVFMPNEEDRAEHVLNDTGYIYMGFAKQIKEKPWTFGQFEKHILHCCFSLLTHLQPRELQSPVLVSRSICTMMCAVNNGVLVGNWSGDYSNGTAPYVWTSSVPILQQHYVTGLPVCFGQCWVFSGILTTALRAVGIPARSVTNFESAHDTGKNLTVDIYLDDSGQTIGDLTKDSVWNFHVWADAWMKRPDLPQGNDGWQVLDSTPQEISDGGFRAGPAPLSAIRQGNVLLKYDTKFIFTEVNGDKLIWLVKQDQGRDKNTLIAVETMSIGKNISTKMVGQNRRQDITSEYKYPEGSPEERKAMERASGRLHPGEDQPGSPSTDSSLRVSVIECSVEIGHPIILTLVLERKTATPQTVNISCYLNLQTYTGKKKKGLGIIRKSQKITNQESQVTLTMDTNSYIHNLGMVDDELVIKGFIITEIAGSRERVATEVTLCFLYQGFHIEMPSTGKVHQELLLICKLKNTLPIPLTNMRFSVESLGIVTTESLDQGTLPPGQSLQFEMRCIPMRTGPRKIIVRFTSREVKEVHVEKMVLITD</sequence>
<evidence type="ECO:0000256" key="2">
    <source>
        <dbReference type="ARBA" id="ARBA00011738"/>
    </source>
</evidence>
<comment type="similarity">
    <text evidence="1">Belongs to the transglutaminase superfamily. Transglutaminase family.</text>
</comment>
<evidence type="ECO:0000256" key="1">
    <source>
        <dbReference type="ARBA" id="ARBA00005968"/>
    </source>
</evidence>
<feature type="domain" description="Transglutaminase-like" evidence="16">
    <location>
        <begin position="262"/>
        <end position="355"/>
    </location>
</feature>
<feature type="compositionally biased region" description="Basic and acidic residues" evidence="15">
    <location>
        <begin position="432"/>
        <end position="464"/>
    </location>
</feature>
<evidence type="ECO:0000256" key="14">
    <source>
        <dbReference type="PIRSR" id="PIRSR000459-2"/>
    </source>
</evidence>
<dbReference type="InterPro" id="IPR050779">
    <property type="entry name" value="Transglutaminase"/>
</dbReference>
<dbReference type="Gene3D" id="2.60.40.10">
    <property type="entry name" value="Immunoglobulins"/>
    <property type="match status" value="3"/>
</dbReference>
<evidence type="ECO:0000256" key="6">
    <source>
        <dbReference type="ARBA" id="ARBA00023315"/>
    </source>
</evidence>
<dbReference type="GO" id="GO:0042628">
    <property type="term" value="P:mating plug formation"/>
    <property type="evidence" value="ECO:0007669"/>
    <property type="project" value="UniProtKB-KW"/>
</dbReference>
<dbReference type="FunFam" id="3.90.260.10:FF:000001">
    <property type="entry name" value="Protein-glutamine gamma-glutamyltransferase 2"/>
    <property type="match status" value="1"/>
</dbReference>
<feature type="binding site" evidence="14">
    <location>
        <position position="394"/>
    </location>
    <ligand>
        <name>Ca(2+)</name>
        <dbReference type="ChEBI" id="CHEBI:29108"/>
    </ligand>
</feature>
<dbReference type="GeneTree" id="ENSGT01050000244939"/>
<dbReference type="Pfam" id="PF00927">
    <property type="entry name" value="Transglut_C"/>
    <property type="match status" value="1"/>
</dbReference>
<comment type="subunit">
    <text evidence="2">Homodimer.</text>
</comment>
<dbReference type="InterPro" id="IPR038765">
    <property type="entry name" value="Papain-like_cys_pep_sf"/>
</dbReference>
<evidence type="ECO:0000256" key="9">
    <source>
        <dbReference type="ARBA" id="ARBA00057203"/>
    </source>
</evidence>
<evidence type="ECO:0000256" key="8">
    <source>
        <dbReference type="ARBA" id="ARBA00051843"/>
    </source>
</evidence>
<dbReference type="InterPro" id="IPR013783">
    <property type="entry name" value="Ig-like_fold"/>
</dbReference>
<dbReference type="Pfam" id="PF00868">
    <property type="entry name" value="Transglut_N"/>
    <property type="match status" value="1"/>
</dbReference>
<dbReference type="SUPFAM" id="SSF81296">
    <property type="entry name" value="E set domains"/>
    <property type="match status" value="1"/>
</dbReference>
<evidence type="ECO:0000256" key="11">
    <source>
        <dbReference type="ARBA" id="ARBA00080452"/>
    </source>
</evidence>
<feature type="region of interest" description="Disordered" evidence="15">
    <location>
        <begin position="428"/>
        <end position="475"/>
    </location>
</feature>
<dbReference type="PIRSF" id="PIRSF000459">
    <property type="entry name" value="TGM_EBP42"/>
    <property type="match status" value="1"/>
</dbReference>
<dbReference type="InterPro" id="IPR036238">
    <property type="entry name" value="Transglutaminase_C_sf"/>
</dbReference>
<dbReference type="GO" id="GO:0003810">
    <property type="term" value="F:protein-glutamine gamma-glutamyltransferase activity"/>
    <property type="evidence" value="ECO:0007669"/>
    <property type="project" value="UniProtKB-EC"/>
</dbReference>
<reference evidence="17" key="2">
    <citation type="submission" date="2025-09" db="UniProtKB">
        <authorList>
            <consortium name="Ensembl"/>
        </authorList>
    </citation>
    <scope>IDENTIFICATION</scope>
</reference>
<evidence type="ECO:0000256" key="5">
    <source>
        <dbReference type="ARBA" id="ARBA00022837"/>
    </source>
</evidence>
<protein>
    <recommendedName>
        <fullName evidence="10">Protein-glutamine gamma-glutamyltransferase 4</fullName>
        <ecNumber evidence="7">2.3.2.13</ecNumber>
    </recommendedName>
    <alternativeName>
        <fullName evidence="11">Transglutaminase-4</fullName>
    </alternativeName>
</protein>
<dbReference type="GO" id="GO:0046872">
    <property type="term" value="F:metal ion binding"/>
    <property type="evidence" value="ECO:0007669"/>
    <property type="project" value="UniProtKB-KW"/>
</dbReference>
<dbReference type="SUPFAM" id="SSF49309">
    <property type="entry name" value="Transglutaminase, two C-terminal domains"/>
    <property type="match status" value="1"/>
</dbReference>
<dbReference type="PANTHER" id="PTHR11590">
    <property type="entry name" value="PROTEIN-GLUTAMINE GAMMA-GLUTAMYLTRANSFERASE"/>
    <property type="match status" value="1"/>
</dbReference>
<dbReference type="InterPro" id="IPR013808">
    <property type="entry name" value="Transglutaminase_AS"/>
</dbReference>
<comment type="cofactor">
    <cofactor evidence="14">
        <name>Ca(2+)</name>
        <dbReference type="ChEBI" id="CHEBI:29108"/>
    </cofactor>
    <text evidence="14">Binds 1 Ca(2+) ion per subunit.</text>
</comment>
<evidence type="ECO:0000259" key="16">
    <source>
        <dbReference type="SMART" id="SM00460"/>
    </source>
</evidence>
<evidence type="ECO:0000256" key="3">
    <source>
        <dbReference type="ARBA" id="ARBA00022679"/>
    </source>
</evidence>
<feature type="binding site" evidence="14">
    <location>
        <position position="392"/>
    </location>
    <ligand>
        <name>Ca(2+)</name>
        <dbReference type="ChEBI" id="CHEBI:29108"/>
    </ligand>
</feature>
<feature type="active site" evidence="13">
    <location>
        <position position="270"/>
    </location>
</feature>
<reference evidence="17" key="1">
    <citation type="submission" date="2025-08" db="UniProtKB">
        <authorList>
            <consortium name="Ensembl"/>
        </authorList>
    </citation>
    <scope>IDENTIFICATION</scope>
</reference>
<dbReference type="InterPro" id="IPR002931">
    <property type="entry name" value="Transglutaminase-like"/>
</dbReference>
<keyword evidence="18" id="KW-1185">Reference proteome</keyword>
<dbReference type="FunFam" id="2.60.40.10:FF:001406">
    <property type="entry name" value="Protein-glutamine gamma-glutamyltransferase 4"/>
    <property type="match status" value="1"/>
</dbReference>
<dbReference type="InterPro" id="IPR014756">
    <property type="entry name" value="Ig_E-set"/>
</dbReference>
<dbReference type="PROSITE" id="PS00547">
    <property type="entry name" value="TRANSGLUTAMINASES"/>
    <property type="match status" value="1"/>
</dbReference>
<evidence type="ECO:0000313" key="18">
    <source>
        <dbReference type="Proteomes" id="UP000694381"/>
    </source>
</evidence>
<name>A0A8C6W873_NANGA</name>
<dbReference type="SUPFAM" id="SSF54001">
    <property type="entry name" value="Cysteine proteinases"/>
    <property type="match status" value="1"/>
</dbReference>
<keyword evidence="12" id="KW-0188">Copulatory plug</keyword>
<keyword evidence="4 14" id="KW-0479">Metal-binding</keyword>
<evidence type="ECO:0000256" key="4">
    <source>
        <dbReference type="ARBA" id="ARBA00022723"/>
    </source>
</evidence>
<dbReference type="AlphaFoldDB" id="A0A8C6W873"/>
<dbReference type="PANTHER" id="PTHR11590:SF70">
    <property type="entry name" value="PROTEIN-GLUTAMINE GAMMA-GLUTAMYLTRANSFERASE 4"/>
    <property type="match status" value="1"/>
</dbReference>
<evidence type="ECO:0000256" key="13">
    <source>
        <dbReference type="PIRSR" id="PIRSR000459-1"/>
    </source>
</evidence>
<dbReference type="GO" id="GO:0031012">
    <property type="term" value="C:extracellular matrix"/>
    <property type="evidence" value="ECO:0007669"/>
    <property type="project" value="Ensembl"/>
</dbReference>
<dbReference type="Gene3D" id="3.90.260.10">
    <property type="entry name" value="Transglutaminase-like"/>
    <property type="match status" value="1"/>
</dbReference>
<evidence type="ECO:0000256" key="7">
    <source>
        <dbReference type="ARBA" id="ARBA00024222"/>
    </source>
</evidence>
<keyword evidence="6" id="KW-0012">Acyltransferase</keyword>
<organism evidence="17 18">
    <name type="scientific">Nannospalax galili</name>
    <name type="common">Northern Israeli blind subterranean mole rat</name>
    <name type="synonym">Spalax galili</name>
    <dbReference type="NCBI Taxonomy" id="1026970"/>
    <lineage>
        <taxon>Eukaryota</taxon>
        <taxon>Metazoa</taxon>
        <taxon>Chordata</taxon>
        <taxon>Craniata</taxon>
        <taxon>Vertebrata</taxon>
        <taxon>Euteleostomi</taxon>
        <taxon>Mammalia</taxon>
        <taxon>Eutheria</taxon>
        <taxon>Euarchontoglires</taxon>
        <taxon>Glires</taxon>
        <taxon>Rodentia</taxon>
        <taxon>Myomorpha</taxon>
        <taxon>Muroidea</taxon>
        <taxon>Spalacidae</taxon>
        <taxon>Spalacinae</taxon>
        <taxon>Nannospalax</taxon>
    </lineage>
</organism>
<dbReference type="InterPro" id="IPR001102">
    <property type="entry name" value="Transglutaminase_N"/>
</dbReference>
<feature type="active site" evidence="13">
    <location>
        <position position="329"/>
    </location>
</feature>
<feature type="binding site" evidence="14">
    <location>
        <position position="444"/>
    </location>
    <ligand>
        <name>Ca(2+)</name>
        <dbReference type="ChEBI" id="CHEBI:29108"/>
    </ligand>
</feature>
<dbReference type="OMA" id="YDTMFVF"/>
<comment type="catalytic activity">
    <reaction evidence="8">
        <text>L-glutaminyl-[protein] + L-lysyl-[protein] = [protein]-L-lysyl-N(6)-5-L-glutamyl-[protein] + NH4(+)</text>
        <dbReference type="Rhea" id="RHEA:54816"/>
        <dbReference type="Rhea" id="RHEA-COMP:9752"/>
        <dbReference type="Rhea" id="RHEA-COMP:10207"/>
        <dbReference type="Rhea" id="RHEA-COMP:14005"/>
        <dbReference type="ChEBI" id="CHEBI:28938"/>
        <dbReference type="ChEBI" id="CHEBI:29969"/>
        <dbReference type="ChEBI" id="CHEBI:30011"/>
        <dbReference type="ChEBI" id="CHEBI:138370"/>
        <dbReference type="EC" id="2.3.2.13"/>
    </reaction>
</comment>
<dbReference type="SMART" id="SM00460">
    <property type="entry name" value="TGc"/>
    <property type="match status" value="1"/>
</dbReference>
<dbReference type="Ensembl" id="ENSNGAT00000020211.1">
    <property type="protein sequence ID" value="ENSNGAP00000014619.1"/>
    <property type="gene ID" value="ENSNGAG00000015864.1"/>
</dbReference>
<keyword evidence="3" id="KW-0808">Transferase</keyword>
<dbReference type="InterPro" id="IPR008958">
    <property type="entry name" value="Transglutaminase_C"/>
</dbReference>
<feature type="binding site" evidence="14">
    <location>
        <position position="449"/>
    </location>
    <ligand>
        <name>Ca(2+)</name>
        <dbReference type="ChEBI" id="CHEBI:29108"/>
    </ligand>
</feature>
<keyword evidence="5 14" id="KW-0106">Calcium</keyword>
<dbReference type="Pfam" id="PF01841">
    <property type="entry name" value="Transglut_core"/>
    <property type="match status" value="1"/>
</dbReference>
<dbReference type="FunFam" id="2.60.40.10:FF:001482">
    <property type="entry name" value="Protein-glutamine gamma-glutamyltransferase 4"/>
    <property type="match status" value="1"/>
</dbReference>
<dbReference type="InterPro" id="IPR023608">
    <property type="entry name" value="Transglutaminase_animal"/>
</dbReference>
<gene>
    <name evidence="17" type="primary">Tgm4</name>
</gene>
<dbReference type="InterPro" id="IPR036985">
    <property type="entry name" value="Transglutaminase-like_sf"/>
</dbReference>
<evidence type="ECO:0000313" key="17">
    <source>
        <dbReference type="Ensembl" id="ENSNGAP00000014619.1"/>
    </source>
</evidence>
<dbReference type="GO" id="GO:0005794">
    <property type="term" value="C:Golgi apparatus"/>
    <property type="evidence" value="ECO:0007669"/>
    <property type="project" value="Ensembl"/>
</dbReference>
<proteinExistence type="inferred from homology"/>
<dbReference type="Proteomes" id="UP000694381">
    <property type="component" value="Unassembled WGS sequence"/>
</dbReference>
<feature type="active site" evidence="13">
    <location>
        <position position="352"/>
    </location>
</feature>
<accession>A0A8C6W873</accession>
<evidence type="ECO:0000256" key="10">
    <source>
        <dbReference type="ARBA" id="ARBA00069852"/>
    </source>
</evidence>
<dbReference type="EC" id="2.3.2.13" evidence="7"/>
<evidence type="ECO:0000256" key="15">
    <source>
        <dbReference type="SAM" id="MobiDB-lite"/>
    </source>
</evidence>
<comment type="function">
    <text evidence="9">Associated with the mammalian reproductive process. Plays an important role in the formation of the seminal coagulum through the cross-linking of specific proteins present in the seminal plasma. Transglutaminase is also required to stabilize the copulatory plug.</text>
</comment>
<evidence type="ECO:0000256" key="12">
    <source>
        <dbReference type="ARBA" id="ARBA00084119"/>
    </source>
</evidence>